<reference evidence="3 4" key="1">
    <citation type="journal article" date="2019" name="Nat. Ecol. Evol.">
        <title>Megaphylogeny resolves global patterns of mushroom evolution.</title>
        <authorList>
            <person name="Varga T."/>
            <person name="Krizsan K."/>
            <person name="Foldi C."/>
            <person name="Dima B."/>
            <person name="Sanchez-Garcia M."/>
            <person name="Sanchez-Ramirez S."/>
            <person name="Szollosi G.J."/>
            <person name="Szarkandi J.G."/>
            <person name="Papp V."/>
            <person name="Albert L."/>
            <person name="Andreopoulos W."/>
            <person name="Angelini C."/>
            <person name="Antonin V."/>
            <person name="Barry K.W."/>
            <person name="Bougher N.L."/>
            <person name="Buchanan P."/>
            <person name="Buyck B."/>
            <person name="Bense V."/>
            <person name="Catcheside P."/>
            <person name="Chovatia M."/>
            <person name="Cooper J."/>
            <person name="Damon W."/>
            <person name="Desjardin D."/>
            <person name="Finy P."/>
            <person name="Geml J."/>
            <person name="Haridas S."/>
            <person name="Hughes K."/>
            <person name="Justo A."/>
            <person name="Karasinski D."/>
            <person name="Kautmanova I."/>
            <person name="Kiss B."/>
            <person name="Kocsube S."/>
            <person name="Kotiranta H."/>
            <person name="LaButti K.M."/>
            <person name="Lechner B.E."/>
            <person name="Liimatainen K."/>
            <person name="Lipzen A."/>
            <person name="Lukacs Z."/>
            <person name="Mihaltcheva S."/>
            <person name="Morgado L.N."/>
            <person name="Niskanen T."/>
            <person name="Noordeloos M.E."/>
            <person name="Ohm R.A."/>
            <person name="Ortiz-Santana B."/>
            <person name="Ovrebo C."/>
            <person name="Racz N."/>
            <person name="Riley R."/>
            <person name="Savchenko A."/>
            <person name="Shiryaev A."/>
            <person name="Soop K."/>
            <person name="Spirin V."/>
            <person name="Szebenyi C."/>
            <person name="Tomsovsky M."/>
            <person name="Tulloss R.E."/>
            <person name="Uehling J."/>
            <person name="Grigoriev I.V."/>
            <person name="Vagvolgyi C."/>
            <person name="Papp T."/>
            <person name="Martin F.M."/>
            <person name="Miettinen O."/>
            <person name="Hibbett D.S."/>
            <person name="Nagy L.G."/>
        </authorList>
    </citation>
    <scope>NUCLEOTIDE SEQUENCE [LARGE SCALE GENOMIC DNA]</scope>
    <source>
        <strain evidence="3 4">CBS 121175</strain>
    </source>
</reference>
<evidence type="ECO:0000313" key="3">
    <source>
        <dbReference type="EMBL" id="TFK19413.1"/>
    </source>
</evidence>
<evidence type="ECO:0000313" key="4">
    <source>
        <dbReference type="Proteomes" id="UP000307440"/>
    </source>
</evidence>
<protein>
    <recommendedName>
        <fullName evidence="2">DUF6699 domain-containing protein</fullName>
    </recommendedName>
</protein>
<dbReference type="EMBL" id="ML210342">
    <property type="protein sequence ID" value="TFK19413.1"/>
    <property type="molecule type" value="Genomic_DNA"/>
</dbReference>
<sequence>MTRAVRFNDYDILKSPHLLASPHHANRPTPKGILLESGTFEKKTLKNGRHQHKPPKLTLETAESSLNNPSRERPKYRSRRRSMPQAQPPTTVTETQPAQLLSLKDAHSSQMSRQPLIPLNQPSSEIGSVAAFNPKQQTLSSHRSESSTSSRKLDDAHVVHSRTPSYGMPDLQGHFDPDGSISPQKSRTTLRDVVVNRRLAQPRILWNVAYAFQTALFPTTSKLRLSDLDSPATTPALDKIAIRFNHSRVEDACPAADWGSIKIRGSFPVHHEGATVAIVTVRDVVNAVFEFLQAPLTREEYASVKGVYASILLGAQRKRLGSNLYQIQGYGNPLRVDVLGELTRFEGVSITSAREKRLVFGLDLAPW</sequence>
<dbReference type="InterPro" id="IPR046522">
    <property type="entry name" value="DUF6699"/>
</dbReference>
<feature type="domain" description="DUF6699" evidence="2">
    <location>
        <begin position="204"/>
        <end position="349"/>
    </location>
</feature>
<feature type="region of interest" description="Disordered" evidence="1">
    <location>
        <begin position="45"/>
        <end position="186"/>
    </location>
</feature>
<dbReference type="Proteomes" id="UP000307440">
    <property type="component" value="Unassembled WGS sequence"/>
</dbReference>
<organism evidence="3 4">
    <name type="scientific">Coprinopsis marcescibilis</name>
    <name type="common">Agaric fungus</name>
    <name type="synonym">Psathyrella marcescibilis</name>
    <dbReference type="NCBI Taxonomy" id="230819"/>
    <lineage>
        <taxon>Eukaryota</taxon>
        <taxon>Fungi</taxon>
        <taxon>Dikarya</taxon>
        <taxon>Basidiomycota</taxon>
        <taxon>Agaricomycotina</taxon>
        <taxon>Agaricomycetes</taxon>
        <taxon>Agaricomycetidae</taxon>
        <taxon>Agaricales</taxon>
        <taxon>Agaricineae</taxon>
        <taxon>Psathyrellaceae</taxon>
        <taxon>Coprinopsis</taxon>
    </lineage>
</organism>
<dbReference type="AlphaFoldDB" id="A0A5C3KI02"/>
<evidence type="ECO:0000259" key="2">
    <source>
        <dbReference type="Pfam" id="PF20415"/>
    </source>
</evidence>
<evidence type="ECO:0000256" key="1">
    <source>
        <dbReference type="SAM" id="MobiDB-lite"/>
    </source>
</evidence>
<feature type="compositionally biased region" description="Basic residues" evidence="1">
    <location>
        <begin position="45"/>
        <end position="55"/>
    </location>
</feature>
<accession>A0A5C3KI02</accession>
<gene>
    <name evidence="3" type="ORF">FA15DRAFT_601554</name>
</gene>
<dbReference type="OrthoDB" id="3241567at2759"/>
<proteinExistence type="predicted"/>
<name>A0A5C3KI02_COPMA</name>
<keyword evidence="4" id="KW-1185">Reference proteome</keyword>
<feature type="compositionally biased region" description="Polar residues" evidence="1">
    <location>
        <begin position="88"/>
        <end position="99"/>
    </location>
</feature>
<dbReference type="Pfam" id="PF20415">
    <property type="entry name" value="DUF6699"/>
    <property type="match status" value="1"/>
</dbReference>